<sequence length="253" mass="26566">MNGWALLAAVLAGMAAWTAVRSQREVVSRASVAVVEPGRRPVPRWWSPRPEAMAPRSRVLLAVPVAGVVGLLVGGPWPLAGGLALLAAIAVVVVLGRIESPEHRRRREALLAAWPQTWELLACCVETGLPLSHACRAVAELPDNPAAEVLAGVVARIDVGMGQEEALLELREDPVVGRVVADLARGLRSGTGMTELLVEHAAEAREVHHAALQSAAKAVGVRSVLPLMLCYLPAFFLIGIVPVIGGAVAALLP</sequence>
<feature type="transmembrane region" description="Helical" evidence="6">
    <location>
        <begin position="77"/>
        <end position="98"/>
    </location>
</feature>
<keyword evidence="3 6" id="KW-0812">Transmembrane</keyword>
<organism evidence="8 9">
    <name type="scientific">Auraticoccus monumenti</name>
    <dbReference type="NCBI Taxonomy" id="675864"/>
    <lineage>
        <taxon>Bacteria</taxon>
        <taxon>Bacillati</taxon>
        <taxon>Actinomycetota</taxon>
        <taxon>Actinomycetes</taxon>
        <taxon>Propionibacteriales</taxon>
        <taxon>Propionibacteriaceae</taxon>
        <taxon>Auraticoccus</taxon>
    </lineage>
</organism>
<keyword evidence="9" id="KW-1185">Reference proteome</keyword>
<evidence type="ECO:0000256" key="6">
    <source>
        <dbReference type="SAM" id="Phobius"/>
    </source>
</evidence>
<keyword evidence="5 6" id="KW-0472">Membrane</keyword>
<dbReference type="PANTHER" id="PTHR35007:SF3">
    <property type="entry name" value="POSSIBLE CONSERVED ALANINE RICH MEMBRANE PROTEIN"/>
    <property type="match status" value="1"/>
</dbReference>
<evidence type="ECO:0000256" key="1">
    <source>
        <dbReference type="ARBA" id="ARBA00004651"/>
    </source>
</evidence>
<evidence type="ECO:0000313" key="8">
    <source>
        <dbReference type="EMBL" id="SDD10289.1"/>
    </source>
</evidence>
<dbReference type="OrthoDB" id="3267562at2"/>
<dbReference type="PANTHER" id="PTHR35007">
    <property type="entry name" value="INTEGRAL MEMBRANE PROTEIN-RELATED"/>
    <property type="match status" value="1"/>
</dbReference>
<keyword evidence="4 6" id="KW-1133">Transmembrane helix</keyword>
<evidence type="ECO:0000256" key="5">
    <source>
        <dbReference type="ARBA" id="ARBA00023136"/>
    </source>
</evidence>
<evidence type="ECO:0000256" key="2">
    <source>
        <dbReference type="ARBA" id="ARBA00022475"/>
    </source>
</evidence>
<feature type="domain" description="Type II secretion system protein GspF" evidence="7">
    <location>
        <begin position="120"/>
        <end position="239"/>
    </location>
</feature>
<comment type="subcellular location">
    <subcellularLocation>
        <location evidence="1">Cell membrane</location>
        <topology evidence="1">Multi-pass membrane protein</topology>
    </subcellularLocation>
</comment>
<dbReference type="AlphaFoldDB" id="A0A1G6S0A4"/>
<gene>
    <name evidence="8" type="ORF">SAMN04489747_0178</name>
</gene>
<evidence type="ECO:0000256" key="4">
    <source>
        <dbReference type="ARBA" id="ARBA00022989"/>
    </source>
</evidence>
<evidence type="ECO:0000259" key="7">
    <source>
        <dbReference type="Pfam" id="PF00482"/>
    </source>
</evidence>
<evidence type="ECO:0000256" key="3">
    <source>
        <dbReference type="ARBA" id="ARBA00022692"/>
    </source>
</evidence>
<dbReference type="InterPro" id="IPR018076">
    <property type="entry name" value="T2SS_GspF_dom"/>
</dbReference>
<dbReference type="EMBL" id="LT629688">
    <property type="protein sequence ID" value="SDD10289.1"/>
    <property type="molecule type" value="Genomic_DNA"/>
</dbReference>
<accession>A0A1G6S0A4</accession>
<reference evidence="8 9" key="1">
    <citation type="submission" date="2016-10" db="EMBL/GenBank/DDBJ databases">
        <authorList>
            <person name="de Groot N.N."/>
        </authorList>
    </citation>
    <scope>NUCLEOTIDE SEQUENCE [LARGE SCALE GENOMIC DNA]</scope>
    <source>
        <strain evidence="8 9">MON 2.2</strain>
    </source>
</reference>
<dbReference type="RefSeq" id="WP_090589724.1">
    <property type="nucleotide sequence ID" value="NZ_LT629688.1"/>
</dbReference>
<proteinExistence type="predicted"/>
<feature type="transmembrane region" description="Helical" evidence="6">
    <location>
        <begin position="229"/>
        <end position="252"/>
    </location>
</feature>
<dbReference type="GO" id="GO:0005886">
    <property type="term" value="C:plasma membrane"/>
    <property type="evidence" value="ECO:0007669"/>
    <property type="project" value="UniProtKB-SubCell"/>
</dbReference>
<keyword evidence="2" id="KW-1003">Cell membrane</keyword>
<dbReference type="STRING" id="675864.SAMN04489747_0178"/>
<dbReference type="Pfam" id="PF00482">
    <property type="entry name" value="T2SSF"/>
    <property type="match status" value="1"/>
</dbReference>
<evidence type="ECO:0000313" key="9">
    <source>
        <dbReference type="Proteomes" id="UP000198546"/>
    </source>
</evidence>
<name>A0A1G6S0A4_9ACTN</name>
<protein>
    <submittedName>
        <fullName evidence="8">Type II secretion system (T2SS), protein F</fullName>
    </submittedName>
</protein>
<dbReference type="Proteomes" id="UP000198546">
    <property type="component" value="Chromosome i"/>
</dbReference>